<dbReference type="PANTHER" id="PTHR43874:SF206">
    <property type="entry name" value="RESPONSE REGULATOR RECEIVER DOMAIN PROTEIN"/>
    <property type="match status" value="1"/>
</dbReference>
<dbReference type="Proteomes" id="UP001189624">
    <property type="component" value="Chromosome 3"/>
</dbReference>
<evidence type="ECO:0000256" key="1">
    <source>
        <dbReference type="ARBA" id="ARBA00023012"/>
    </source>
</evidence>
<dbReference type="GO" id="GO:0000160">
    <property type="term" value="P:phosphorelay signal transduction system"/>
    <property type="evidence" value="ECO:0007669"/>
    <property type="project" value="UniProtKB-KW"/>
</dbReference>
<dbReference type="Gene3D" id="3.40.50.2300">
    <property type="match status" value="1"/>
</dbReference>
<organism evidence="7 8">
    <name type="scientific">Sphenostylis stenocarpa</name>
    <dbReference type="NCBI Taxonomy" id="92480"/>
    <lineage>
        <taxon>Eukaryota</taxon>
        <taxon>Viridiplantae</taxon>
        <taxon>Streptophyta</taxon>
        <taxon>Embryophyta</taxon>
        <taxon>Tracheophyta</taxon>
        <taxon>Spermatophyta</taxon>
        <taxon>Magnoliopsida</taxon>
        <taxon>eudicotyledons</taxon>
        <taxon>Gunneridae</taxon>
        <taxon>Pentapetalae</taxon>
        <taxon>rosids</taxon>
        <taxon>fabids</taxon>
        <taxon>Fabales</taxon>
        <taxon>Fabaceae</taxon>
        <taxon>Papilionoideae</taxon>
        <taxon>50 kb inversion clade</taxon>
        <taxon>NPAAA clade</taxon>
        <taxon>indigoferoid/millettioid clade</taxon>
        <taxon>Phaseoleae</taxon>
        <taxon>Sphenostylis</taxon>
    </lineage>
</organism>
<feature type="region of interest" description="Disordered" evidence="5">
    <location>
        <begin position="140"/>
        <end position="209"/>
    </location>
</feature>
<evidence type="ECO:0000313" key="7">
    <source>
        <dbReference type="EMBL" id="CAJ1936761.1"/>
    </source>
</evidence>
<dbReference type="InterPro" id="IPR001789">
    <property type="entry name" value="Sig_transdc_resp-reg_receiver"/>
</dbReference>
<name>A0AA86S062_9FABA</name>
<feature type="modified residue" description="4-aspartylphosphate" evidence="4">
    <location>
        <position position="65"/>
    </location>
</feature>
<dbReference type="EMBL" id="OY731400">
    <property type="protein sequence ID" value="CAJ1936761.1"/>
    <property type="molecule type" value="Genomic_DNA"/>
</dbReference>
<feature type="compositionally biased region" description="Polar residues" evidence="5">
    <location>
        <begin position="179"/>
        <end position="196"/>
    </location>
</feature>
<protein>
    <recommendedName>
        <fullName evidence="6">Response regulatory domain-containing protein</fullName>
    </recommendedName>
</protein>
<keyword evidence="8" id="KW-1185">Reference proteome</keyword>
<reference evidence="7" key="1">
    <citation type="submission" date="2023-10" db="EMBL/GenBank/DDBJ databases">
        <authorList>
            <person name="Domelevo Entfellner J.-B."/>
        </authorList>
    </citation>
    <scope>NUCLEOTIDE SEQUENCE</scope>
</reference>
<dbReference type="InterPro" id="IPR045279">
    <property type="entry name" value="ARR-like"/>
</dbReference>
<dbReference type="SMART" id="SM00448">
    <property type="entry name" value="REC"/>
    <property type="match status" value="1"/>
</dbReference>
<feature type="compositionally biased region" description="Basic and acidic residues" evidence="5">
    <location>
        <begin position="140"/>
        <end position="156"/>
    </location>
</feature>
<evidence type="ECO:0000256" key="2">
    <source>
        <dbReference type="ARBA" id="ARBA00023015"/>
    </source>
</evidence>
<dbReference type="GO" id="GO:0009736">
    <property type="term" value="P:cytokinin-activated signaling pathway"/>
    <property type="evidence" value="ECO:0007669"/>
    <property type="project" value="InterPro"/>
</dbReference>
<accession>A0AA86S062</accession>
<evidence type="ECO:0000259" key="6">
    <source>
        <dbReference type="PROSITE" id="PS50110"/>
    </source>
</evidence>
<feature type="domain" description="Response regulatory" evidence="6">
    <location>
        <begin position="14"/>
        <end position="130"/>
    </location>
</feature>
<keyword evidence="1" id="KW-0902">Two-component regulatory system</keyword>
<evidence type="ECO:0000256" key="5">
    <source>
        <dbReference type="SAM" id="MobiDB-lite"/>
    </source>
</evidence>
<gene>
    <name evidence="7" type="ORF">AYBTSS11_LOCUS7644</name>
</gene>
<evidence type="ECO:0000256" key="4">
    <source>
        <dbReference type="PROSITE-ProRule" id="PRU00169"/>
    </source>
</evidence>
<keyword evidence="2" id="KW-0805">Transcription regulation</keyword>
<feature type="compositionally biased region" description="Basic residues" evidence="5">
    <location>
        <begin position="197"/>
        <end position="209"/>
    </location>
</feature>
<dbReference type="Gramene" id="rna-AYBTSS11_LOCUS7644">
    <property type="protein sequence ID" value="CAJ1936761.1"/>
    <property type="gene ID" value="gene-AYBTSS11_LOCUS7644"/>
</dbReference>
<keyword evidence="4" id="KW-0597">Phosphoprotein</keyword>
<dbReference type="PANTHER" id="PTHR43874">
    <property type="entry name" value="TWO-COMPONENT RESPONSE REGULATOR"/>
    <property type="match status" value="1"/>
</dbReference>
<sequence length="209" mass="23903">MAKYYSEKSPTALTILAIDKDPEVLELIKKGCNKYSYEVMTFTDTLPAVDVLRGNRDDFNLILMDLHMPGMDGYEFLRFVRREEFFAPVIVMSSEENRLSAGMAFLLGACDYWVKPLGEYLFQTVWTHVYRKYLNEKRKQKDNEKLEDDNQKRETNEDAVVVSSVGETPSSEDGDVIESNKSGPVNPQLPSAGSSRPQRRTKTKNRKGK</sequence>
<dbReference type="InterPro" id="IPR011006">
    <property type="entry name" value="CheY-like_superfamily"/>
</dbReference>
<evidence type="ECO:0000313" key="8">
    <source>
        <dbReference type="Proteomes" id="UP001189624"/>
    </source>
</evidence>
<dbReference type="AlphaFoldDB" id="A0AA86S062"/>
<proteinExistence type="predicted"/>
<dbReference type="SUPFAM" id="SSF52172">
    <property type="entry name" value="CheY-like"/>
    <property type="match status" value="1"/>
</dbReference>
<dbReference type="PROSITE" id="PS50110">
    <property type="entry name" value="RESPONSE_REGULATORY"/>
    <property type="match status" value="1"/>
</dbReference>
<evidence type="ECO:0000256" key="3">
    <source>
        <dbReference type="ARBA" id="ARBA00023163"/>
    </source>
</evidence>
<dbReference type="Pfam" id="PF00072">
    <property type="entry name" value="Response_reg"/>
    <property type="match status" value="1"/>
</dbReference>
<keyword evidence="3" id="KW-0804">Transcription</keyword>